<gene>
    <name evidence="1" type="ORF">P689_122268</name>
</gene>
<evidence type="ECO:0000313" key="1">
    <source>
        <dbReference type="EMBL" id="KIE63786.1"/>
    </source>
</evidence>
<comment type="caution">
    <text evidence="1">The sequence shown here is derived from an EMBL/GenBank/DDBJ whole genome shotgun (WGS) entry which is preliminary data.</text>
</comment>
<dbReference type="AlphaFoldDB" id="A0A0C1S978"/>
<protein>
    <submittedName>
        <fullName evidence="1">Uncharacterized protein</fullName>
    </submittedName>
</protein>
<dbReference type="Proteomes" id="UP000054529">
    <property type="component" value="Unassembled WGS sequence"/>
</dbReference>
<reference evidence="1 2" key="1">
    <citation type="journal article" date="2014" name="G3 (Bethesda)">
        <title>Genome sequence of Candidatus Riesia pediculischaeffi, endosymbiont of chimpanzee lice, and genomic comparison of recently acquired endosymbionts from human and chimpanzee lice.</title>
        <authorList>
            <person name="Boyd B.M."/>
            <person name="Allen J.M."/>
            <person name="de Crecy-Lagard V."/>
            <person name="Reed D.L."/>
        </authorList>
    </citation>
    <scope>NUCLEOTIDE SEQUENCE [LARGE SCALE GENOMIC DNA]</scope>
    <source>
        <strain evidence="1 2">PTSU</strain>
    </source>
</reference>
<dbReference type="EMBL" id="AWXV01000004">
    <property type="protein sequence ID" value="KIE63786.1"/>
    <property type="molecule type" value="Genomic_DNA"/>
</dbReference>
<evidence type="ECO:0000313" key="2">
    <source>
        <dbReference type="Proteomes" id="UP000054529"/>
    </source>
</evidence>
<organism evidence="1 2">
    <name type="scientific">Candidatus Riesia pediculischaeffi PTSU</name>
    <dbReference type="NCBI Taxonomy" id="1401651"/>
    <lineage>
        <taxon>Bacteria</taxon>
        <taxon>Pseudomonadati</taxon>
        <taxon>Pseudomonadota</taxon>
        <taxon>Gammaproteobacteria</taxon>
        <taxon>Enterobacterales</taxon>
        <taxon>Enterobacteriaceae</taxon>
        <taxon>Candidatus Riesia</taxon>
    </lineage>
</organism>
<name>A0A0C1S978_9ENTR</name>
<proteinExistence type="predicted"/>
<dbReference type="HOGENOM" id="CLU_3326107_0_0_6"/>
<sequence length="38" mass="4741">MFLFEETFTPFSNVLELQWILTKKWKKLKFLSYNNEII</sequence>
<accession>A0A0C1S978</accession>